<proteinExistence type="predicted"/>
<feature type="transmembrane region" description="Helical" evidence="7">
    <location>
        <begin position="99"/>
        <end position="123"/>
    </location>
</feature>
<dbReference type="PANTHER" id="PTHR43066:SF26">
    <property type="entry name" value="RHOMBOID PROTEASE GLPG"/>
    <property type="match status" value="1"/>
</dbReference>
<dbReference type="EMBL" id="JAIMJA010000004">
    <property type="protein sequence ID" value="MCE2594124.1"/>
    <property type="molecule type" value="Genomic_DNA"/>
</dbReference>
<feature type="transmembrane region" description="Helical" evidence="7">
    <location>
        <begin position="230"/>
        <end position="247"/>
    </location>
</feature>
<organism evidence="10 11">
    <name type="scientific">Motilimonas cestriensis</name>
    <dbReference type="NCBI Taxonomy" id="2742685"/>
    <lineage>
        <taxon>Bacteria</taxon>
        <taxon>Pseudomonadati</taxon>
        <taxon>Pseudomonadota</taxon>
        <taxon>Gammaproteobacteria</taxon>
        <taxon>Alteromonadales</taxon>
        <taxon>Alteromonadales genera incertae sedis</taxon>
        <taxon>Motilimonas</taxon>
    </lineage>
</organism>
<evidence type="ECO:0000259" key="8">
    <source>
        <dbReference type="Pfam" id="PF01694"/>
    </source>
</evidence>
<comment type="subcellular location">
    <subcellularLocation>
        <location evidence="1">Membrane</location>
        <topology evidence="1">Multi-pass membrane protein</topology>
    </subcellularLocation>
</comment>
<feature type="domain" description="Peptidase S54 GlpG peptidase N-terminal" evidence="9">
    <location>
        <begin position="1"/>
        <end position="82"/>
    </location>
</feature>
<keyword evidence="2" id="KW-1003">Cell membrane</keyword>
<feature type="transmembrane region" description="Helical" evidence="7">
    <location>
        <begin position="202"/>
        <end position="218"/>
    </location>
</feature>
<evidence type="ECO:0000259" key="9">
    <source>
        <dbReference type="Pfam" id="PF12122"/>
    </source>
</evidence>
<keyword evidence="11" id="KW-1185">Reference proteome</keyword>
<dbReference type="Pfam" id="PF01694">
    <property type="entry name" value="Rhomboid"/>
    <property type="match status" value="1"/>
</dbReference>
<keyword evidence="4 7" id="KW-0812">Transmembrane</keyword>
<dbReference type="Gene3D" id="3.30.70.2350">
    <property type="match status" value="1"/>
</dbReference>
<name>A0ABS8W8I4_9GAMM</name>
<reference evidence="10 11" key="1">
    <citation type="journal article" date="2022" name="Environ. Microbiol. Rep.">
        <title>Eco-phylogenetic analyses reveal divergent evolution of vitamin B12 metabolism in the marine bacterial family 'Psychromonadaceae'.</title>
        <authorList>
            <person name="Jin X."/>
            <person name="Yang Y."/>
            <person name="Cao H."/>
            <person name="Gao B."/>
            <person name="Zhao Z."/>
        </authorList>
    </citation>
    <scope>NUCLEOTIDE SEQUENCE [LARGE SCALE GENOMIC DNA]</scope>
    <source>
        <strain evidence="10 11">MKS20</strain>
    </source>
</reference>
<keyword evidence="10" id="KW-0645">Protease</keyword>
<evidence type="ECO:0000256" key="1">
    <source>
        <dbReference type="ARBA" id="ARBA00004141"/>
    </source>
</evidence>
<feature type="transmembrane region" description="Helical" evidence="7">
    <location>
        <begin position="176"/>
        <end position="196"/>
    </location>
</feature>
<dbReference type="PANTHER" id="PTHR43066">
    <property type="entry name" value="RHOMBOID-RELATED PROTEIN"/>
    <property type="match status" value="1"/>
</dbReference>
<evidence type="ECO:0000256" key="6">
    <source>
        <dbReference type="ARBA" id="ARBA00023136"/>
    </source>
</evidence>
<dbReference type="SUPFAM" id="SSF144091">
    <property type="entry name" value="Rhomboid-like"/>
    <property type="match status" value="1"/>
</dbReference>
<evidence type="ECO:0000256" key="2">
    <source>
        <dbReference type="ARBA" id="ARBA00022475"/>
    </source>
</evidence>
<dbReference type="EC" id="3.4.21.105" evidence="10"/>
<gene>
    <name evidence="10" type="primary">glpG</name>
    <name evidence="10" type="ORF">K6Y31_04780</name>
</gene>
<dbReference type="NCBIfam" id="TIGR04239">
    <property type="entry name" value="rhombo_GlpG"/>
    <property type="match status" value="1"/>
</dbReference>
<evidence type="ECO:0000256" key="3">
    <source>
        <dbReference type="ARBA" id="ARBA00022519"/>
    </source>
</evidence>
<keyword evidence="6 7" id="KW-0472">Membrane</keyword>
<dbReference type="Proteomes" id="UP001201273">
    <property type="component" value="Unassembled WGS sequence"/>
</dbReference>
<evidence type="ECO:0000256" key="5">
    <source>
        <dbReference type="ARBA" id="ARBA00022989"/>
    </source>
</evidence>
<evidence type="ECO:0000256" key="7">
    <source>
        <dbReference type="SAM" id="Phobius"/>
    </source>
</evidence>
<dbReference type="InterPro" id="IPR022732">
    <property type="entry name" value="Peptidase_S54_GlpG_N"/>
</dbReference>
<sequence>MRELAALDNPRAAQAFADYMQTQGVACLLRKGETSVVIEVEEHSYDLALAELKSFVQNPTDEKYLSANWGRSKLGDDELAFHDRALLLLRDFVFHAGPFTLLIFALCCLVYILTISGFFRPVYESLQFFRYTSSFHSMEIWRFFSPSLLHFGVLHIVFNLLWWWQLGGLIEQNKSSAKLLLLFLAASIIPNTVQFFLEGPDFGGLSGVVYALAGYVWLTGIRNPQGGLSLPNPLMIFMVAWLVLGFFDVIGPPVANMVHFFGLAIGLAQAAWETRNRNITPVP</sequence>
<dbReference type="GO" id="GO:0006508">
    <property type="term" value="P:proteolysis"/>
    <property type="evidence" value="ECO:0007669"/>
    <property type="project" value="UniProtKB-KW"/>
</dbReference>
<dbReference type="InterPro" id="IPR023662">
    <property type="entry name" value="Rhomboid_protease_GlpG"/>
</dbReference>
<dbReference type="GO" id="GO:0008233">
    <property type="term" value="F:peptidase activity"/>
    <property type="evidence" value="ECO:0007669"/>
    <property type="project" value="UniProtKB-KW"/>
</dbReference>
<keyword evidence="5 7" id="KW-1133">Transmembrane helix</keyword>
<protein>
    <submittedName>
        <fullName evidence="10">Rhomboid family intramembrane serine protease GlpG</fullName>
        <ecNumber evidence="10">3.4.21.105</ecNumber>
    </submittedName>
</protein>
<evidence type="ECO:0000313" key="11">
    <source>
        <dbReference type="Proteomes" id="UP001201273"/>
    </source>
</evidence>
<dbReference type="Pfam" id="PF12122">
    <property type="entry name" value="Rhomboid_N"/>
    <property type="match status" value="1"/>
</dbReference>
<feature type="transmembrane region" description="Helical" evidence="7">
    <location>
        <begin position="143"/>
        <end position="164"/>
    </location>
</feature>
<dbReference type="Gene3D" id="1.20.1540.10">
    <property type="entry name" value="Rhomboid-like"/>
    <property type="match status" value="1"/>
</dbReference>
<keyword evidence="3" id="KW-0997">Cell inner membrane</keyword>
<accession>A0ABS8W8I4</accession>
<evidence type="ECO:0000256" key="4">
    <source>
        <dbReference type="ARBA" id="ARBA00022692"/>
    </source>
</evidence>
<dbReference type="InterPro" id="IPR038236">
    <property type="entry name" value="GlpG_N_sf"/>
</dbReference>
<keyword evidence="10" id="KW-0378">Hydrolase</keyword>
<evidence type="ECO:0000313" key="10">
    <source>
        <dbReference type="EMBL" id="MCE2594124.1"/>
    </source>
</evidence>
<dbReference type="RefSeq" id="WP_233051706.1">
    <property type="nucleotide sequence ID" value="NZ_JAIMJA010000004.1"/>
</dbReference>
<dbReference type="InterPro" id="IPR035952">
    <property type="entry name" value="Rhomboid-like_sf"/>
</dbReference>
<feature type="domain" description="Peptidase S54 rhomboid" evidence="8">
    <location>
        <begin position="139"/>
        <end position="270"/>
    </location>
</feature>
<comment type="caution">
    <text evidence="10">The sequence shown here is derived from an EMBL/GenBank/DDBJ whole genome shotgun (WGS) entry which is preliminary data.</text>
</comment>
<dbReference type="InterPro" id="IPR022764">
    <property type="entry name" value="Peptidase_S54_rhomboid_dom"/>
</dbReference>